<name>A0A7I8LET6_SPIIN</name>
<feature type="compositionally biased region" description="Basic residues" evidence="10">
    <location>
        <begin position="86"/>
        <end position="97"/>
    </location>
</feature>
<keyword evidence="13" id="KW-1185">Reference proteome</keyword>
<dbReference type="InterPro" id="IPR011023">
    <property type="entry name" value="Nop2p"/>
</dbReference>
<feature type="active site" description="Nucleophile" evidence="9">
    <location>
        <position position="507"/>
    </location>
</feature>
<feature type="region of interest" description="Disordered" evidence="10">
    <location>
        <begin position="1"/>
        <end position="200"/>
    </location>
</feature>
<dbReference type="EMBL" id="LR746277">
    <property type="protein sequence ID" value="CAA7407798.1"/>
    <property type="molecule type" value="Genomic_DNA"/>
</dbReference>
<feature type="compositionally biased region" description="Acidic residues" evidence="10">
    <location>
        <begin position="101"/>
        <end position="149"/>
    </location>
</feature>
<dbReference type="OrthoDB" id="427002at2759"/>
<dbReference type="InterPro" id="IPR049560">
    <property type="entry name" value="MeTrfase_RsmB-F_NOP2_cat"/>
</dbReference>
<evidence type="ECO:0000256" key="10">
    <source>
        <dbReference type="SAM" id="MobiDB-lite"/>
    </source>
</evidence>
<evidence type="ECO:0000256" key="9">
    <source>
        <dbReference type="PROSITE-ProRule" id="PRU01023"/>
    </source>
</evidence>
<proteinExistence type="inferred from homology"/>
<dbReference type="Proteomes" id="UP000663760">
    <property type="component" value="Chromosome 14"/>
</dbReference>
<dbReference type="PRINTS" id="PR02008">
    <property type="entry name" value="RCMTFAMILY"/>
</dbReference>
<dbReference type="GO" id="GO:0070475">
    <property type="term" value="P:rRNA base methylation"/>
    <property type="evidence" value="ECO:0007669"/>
    <property type="project" value="TreeGrafter"/>
</dbReference>
<comment type="similarity">
    <text evidence="2 9">Belongs to the class I-like SAM-binding methyltransferase superfamily. RsmB/NOP family.</text>
</comment>
<dbReference type="GO" id="GO:0003723">
    <property type="term" value="F:RNA binding"/>
    <property type="evidence" value="ECO:0007669"/>
    <property type="project" value="UniProtKB-UniRule"/>
</dbReference>
<dbReference type="InterPro" id="IPR023273">
    <property type="entry name" value="RCMT_NOP2"/>
</dbReference>
<feature type="compositionally biased region" description="Acidic residues" evidence="10">
    <location>
        <begin position="158"/>
        <end position="170"/>
    </location>
</feature>
<dbReference type="InterPro" id="IPR029063">
    <property type="entry name" value="SAM-dependent_MTases_sf"/>
</dbReference>
<feature type="compositionally biased region" description="Basic and acidic residues" evidence="10">
    <location>
        <begin position="171"/>
        <end position="200"/>
    </location>
</feature>
<dbReference type="PRINTS" id="PR02012">
    <property type="entry name" value="RCMTNOP2"/>
</dbReference>
<feature type="compositionally biased region" description="Basic residues" evidence="10">
    <location>
        <begin position="676"/>
        <end position="687"/>
    </location>
</feature>
<feature type="binding site" evidence="9">
    <location>
        <position position="450"/>
    </location>
    <ligand>
        <name>S-adenosyl-L-methionine</name>
        <dbReference type="ChEBI" id="CHEBI:59789"/>
    </ligand>
</feature>
<evidence type="ECO:0000256" key="6">
    <source>
        <dbReference type="ARBA" id="ARBA00022691"/>
    </source>
</evidence>
<comment type="subcellular location">
    <subcellularLocation>
        <location evidence="1">Nucleus</location>
        <location evidence="1">Nucleolus</location>
    </subcellularLocation>
</comment>
<keyword evidence="7 9" id="KW-0694">RNA-binding</keyword>
<sequence length="687" mass="77225">MEIKKKNTKLQPVDSDEEEEPVQRQQQKKTRDTKKKSGKLQPVDSDEEEEPVQRQQPKNTRDTKKKGGKLQPVDSDEEEMPTLRPAPKKNKETKKKKSVEEEPSLDLLAGEDEEAPSDAEFEDDGSGLSGDDDEGSQSEISSGDDDPFADDFLRDNENGEEASSDSEESDIEKKSRAIDEEKAKELEDADQEMKLNIKGEYDEFKLPTKEELEEESHSPPDLQNIKQRIQEIVRVLSKFKKLRLEGVPRKDYVEQLKRDLQSFYGYNEFLIGVLVEMFPVRELLELIEAFEKPRPVCLRTNTLKTRRKELTAALESRGINLQQLGKWSKVGLVAYDSPKAPSLGSTTEYLAGHYMLQSASSFLPVMALAPQEKERIVDVAAAPGGKTTYIAALMKNTGIIYANEMKEPRLKSLLGNLNRMGVKNSVICNYDGRELPKILGNNSVDRVLLDAPCSGTGVISKDESVKVSKSVEDIQNCAFLQKQLILAAIDMVDAHSKSGGYIVYSTCSIMIPENEGVIDYALRKRDVQVVPCGLDFGCPGFIRFREHRFHPSLEKTRRFYPHVHNMDGFFVAKLKKLSNTKPAPTGAPPKEAAEQTAPLDDAGDMKNEGPGEKSQQQPMFRNQQQKGKKKAAPAPTKRGVQENGNGRLPPARGDKKRKFQPGKEISKARSEEQQPKLRHKKYIFFRS</sequence>
<reference evidence="12" key="1">
    <citation type="submission" date="2020-02" db="EMBL/GenBank/DDBJ databases">
        <authorList>
            <person name="Scholz U."/>
            <person name="Mascher M."/>
            <person name="Fiebig A."/>
        </authorList>
    </citation>
    <scope>NUCLEOTIDE SEQUENCE</scope>
</reference>
<keyword evidence="5 9" id="KW-0808">Transferase</keyword>
<dbReference type="CDD" id="cd02440">
    <property type="entry name" value="AdoMet_MTases"/>
    <property type="match status" value="1"/>
</dbReference>
<dbReference type="PANTHER" id="PTHR22807:SF30">
    <property type="entry name" value="28S RRNA (CYTOSINE(4447)-C(5))-METHYLTRANSFERASE-RELATED"/>
    <property type="match status" value="1"/>
</dbReference>
<keyword evidence="6 9" id="KW-0949">S-adenosyl-L-methionine</keyword>
<dbReference type="InterPro" id="IPR054728">
    <property type="entry name" value="RsmB-like_ferredoxin"/>
</dbReference>
<dbReference type="PROSITE" id="PS01153">
    <property type="entry name" value="NOL1_NOP2_SUN"/>
    <property type="match status" value="1"/>
</dbReference>
<dbReference type="GO" id="GO:0009383">
    <property type="term" value="F:rRNA (cytosine-C5-)-methyltransferase activity"/>
    <property type="evidence" value="ECO:0007669"/>
    <property type="project" value="TreeGrafter"/>
</dbReference>
<feature type="compositionally biased region" description="Polar residues" evidence="10">
    <location>
        <begin position="613"/>
        <end position="622"/>
    </location>
</feature>
<dbReference type="Gene3D" id="3.30.70.1170">
    <property type="entry name" value="Sun protein, domain 3"/>
    <property type="match status" value="1"/>
</dbReference>
<protein>
    <recommendedName>
        <fullName evidence="11">SAM-dependent MTase RsmB/NOP-type domain-containing protein</fullName>
    </recommendedName>
</protein>
<evidence type="ECO:0000256" key="4">
    <source>
        <dbReference type="ARBA" id="ARBA00022603"/>
    </source>
</evidence>
<evidence type="ECO:0000256" key="5">
    <source>
        <dbReference type="ARBA" id="ARBA00022679"/>
    </source>
</evidence>
<evidence type="ECO:0000259" key="11">
    <source>
        <dbReference type="PROSITE" id="PS51686"/>
    </source>
</evidence>
<evidence type="ECO:0000313" key="13">
    <source>
        <dbReference type="Proteomes" id="UP000663760"/>
    </source>
</evidence>
<keyword evidence="8" id="KW-0539">Nucleus</keyword>
<evidence type="ECO:0000256" key="3">
    <source>
        <dbReference type="ARBA" id="ARBA00022517"/>
    </source>
</evidence>
<organism evidence="12 13">
    <name type="scientific">Spirodela intermedia</name>
    <name type="common">Intermediate duckweed</name>
    <dbReference type="NCBI Taxonomy" id="51605"/>
    <lineage>
        <taxon>Eukaryota</taxon>
        <taxon>Viridiplantae</taxon>
        <taxon>Streptophyta</taxon>
        <taxon>Embryophyta</taxon>
        <taxon>Tracheophyta</taxon>
        <taxon>Spermatophyta</taxon>
        <taxon>Magnoliopsida</taxon>
        <taxon>Liliopsida</taxon>
        <taxon>Araceae</taxon>
        <taxon>Lemnoideae</taxon>
        <taxon>Spirodela</taxon>
    </lineage>
</organism>
<feature type="binding site" evidence="9">
    <location>
        <position position="404"/>
    </location>
    <ligand>
        <name>S-adenosyl-L-methionine</name>
        <dbReference type="ChEBI" id="CHEBI:59789"/>
    </ligand>
</feature>
<dbReference type="Pfam" id="PF01189">
    <property type="entry name" value="Methyltr_RsmB-F"/>
    <property type="match status" value="1"/>
</dbReference>
<feature type="compositionally biased region" description="Basic residues" evidence="10">
    <location>
        <begin position="26"/>
        <end position="38"/>
    </location>
</feature>
<dbReference type="GO" id="GO:0005730">
    <property type="term" value="C:nucleolus"/>
    <property type="evidence" value="ECO:0007669"/>
    <property type="project" value="UniProtKB-SubCell"/>
</dbReference>
<keyword evidence="4 9" id="KW-0489">Methyltransferase</keyword>
<feature type="domain" description="SAM-dependent MTase RsmB/NOP-type" evidence="11">
    <location>
        <begin position="286"/>
        <end position="577"/>
    </location>
</feature>
<dbReference type="SUPFAM" id="SSF53335">
    <property type="entry name" value="S-adenosyl-L-methionine-dependent methyltransferases"/>
    <property type="match status" value="1"/>
</dbReference>
<feature type="binding site" evidence="9">
    <location>
        <position position="431"/>
    </location>
    <ligand>
        <name>S-adenosyl-L-methionine</name>
        <dbReference type="ChEBI" id="CHEBI:59789"/>
    </ligand>
</feature>
<evidence type="ECO:0000256" key="8">
    <source>
        <dbReference type="ARBA" id="ARBA00023242"/>
    </source>
</evidence>
<evidence type="ECO:0000313" key="12">
    <source>
        <dbReference type="EMBL" id="CAA7407798.1"/>
    </source>
</evidence>
<feature type="binding site" evidence="9">
    <location>
        <begin position="380"/>
        <end position="386"/>
    </location>
    <ligand>
        <name>S-adenosyl-L-methionine</name>
        <dbReference type="ChEBI" id="CHEBI:59789"/>
    </ligand>
</feature>
<dbReference type="InterPro" id="IPR018314">
    <property type="entry name" value="RsmB/NOL1/NOP2-like_CS"/>
</dbReference>
<evidence type="ECO:0000256" key="2">
    <source>
        <dbReference type="ARBA" id="ARBA00007494"/>
    </source>
</evidence>
<feature type="compositionally biased region" description="Basic and acidic residues" evidence="10">
    <location>
        <begin position="664"/>
        <end position="675"/>
    </location>
</feature>
<dbReference type="PROSITE" id="PS51686">
    <property type="entry name" value="SAM_MT_RSMB_NOP"/>
    <property type="match status" value="1"/>
</dbReference>
<gene>
    <name evidence="12" type="ORF">SI8410_14018476</name>
</gene>
<dbReference type="PANTHER" id="PTHR22807">
    <property type="entry name" value="NOP2 YEAST -RELATED NOL1/NOP2/FMU SUN DOMAIN-CONTAINING"/>
    <property type="match status" value="1"/>
</dbReference>
<dbReference type="GO" id="GO:0000470">
    <property type="term" value="P:maturation of LSU-rRNA"/>
    <property type="evidence" value="ECO:0007669"/>
    <property type="project" value="TreeGrafter"/>
</dbReference>
<keyword evidence="3" id="KW-0690">Ribosome biogenesis</keyword>
<dbReference type="Pfam" id="PF22458">
    <property type="entry name" value="RsmF-B_ferredox"/>
    <property type="match status" value="1"/>
</dbReference>
<evidence type="ECO:0000256" key="1">
    <source>
        <dbReference type="ARBA" id="ARBA00004604"/>
    </source>
</evidence>
<dbReference type="Gene3D" id="3.40.50.150">
    <property type="entry name" value="Vaccinia Virus protein VP39"/>
    <property type="match status" value="1"/>
</dbReference>
<dbReference type="InterPro" id="IPR023267">
    <property type="entry name" value="RCMT"/>
</dbReference>
<feature type="region of interest" description="Disordered" evidence="10">
    <location>
        <begin position="580"/>
        <end position="687"/>
    </location>
</feature>
<dbReference type="NCBIfam" id="TIGR00446">
    <property type="entry name" value="nop2p"/>
    <property type="match status" value="1"/>
</dbReference>
<dbReference type="InterPro" id="IPR001678">
    <property type="entry name" value="MeTrfase_RsmB-F_NOP2_dom"/>
</dbReference>
<evidence type="ECO:0000256" key="7">
    <source>
        <dbReference type="ARBA" id="ARBA00022884"/>
    </source>
</evidence>
<dbReference type="AlphaFoldDB" id="A0A7I8LET6"/>
<accession>A0A7I8LET6</accession>